<dbReference type="Gene3D" id="1.20.1600.10">
    <property type="entry name" value="Outer membrane efflux proteins (OEP)"/>
    <property type="match status" value="1"/>
</dbReference>
<dbReference type="Gene3D" id="2.20.200.10">
    <property type="entry name" value="Outer membrane efflux proteins (OEP)"/>
    <property type="match status" value="1"/>
</dbReference>
<dbReference type="STRING" id="449.LHA_2564"/>
<proteinExistence type="inferred from homology"/>
<name>A0A0A8URV2_LEGHA</name>
<protein>
    <submittedName>
        <fullName evidence="2">Putative outer membrane efflux protein</fullName>
    </submittedName>
</protein>
<dbReference type="SUPFAM" id="SSF56954">
    <property type="entry name" value="Outer membrane efflux proteins (OEP)"/>
    <property type="match status" value="1"/>
</dbReference>
<dbReference type="GO" id="GO:0015562">
    <property type="term" value="F:efflux transmembrane transporter activity"/>
    <property type="evidence" value="ECO:0007669"/>
    <property type="project" value="InterPro"/>
</dbReference>
<evidence type="ECO:0000313" key="2">
    <source>
        <dbReference type="EMBL" id="CEK11570.1"/>
    </source>
</evidence>
<evidence type="ECO:0000313" key="3">
    <source>
        <dbReference type="Proteomes" id="UP000032803"/>
    </source>
</evidence>
<dbReference type="InterPro" id="IPR003423">
    <property type="entry name" value="OMP_efflux"/>
</dbReference>
<sequence length="466" mass="52599">MGILILGIAVSSCTHYSSPKLLIPAKWSVHNERYKETEVNLPCFPWWQQFKDPVLNQLVDEGLLSNNDIKIAVANIEAAQGELKRVKLNWIPDVTGNAGYSSFPALGFPGVLLTVVPSYTMNIFKQIKEQKKATYELIAVKAIHEGVRLAIIGEITRSYLSYVAQIEELQLLHTLENDLAKFANISQAMFSDGIFAQISVEQARTELHLTQAREKLIQQNIVISQNALRYLLDKNPGNLQQGRRFSQLNGQQMIVGSLPLCIIENRPDLQQAKQELKASSEGINIAFSNLLPTVQLSLARGEIATVPNGYHLGQSIHFNQAILEMPLLRASTFGKLAHAKGLNRASFYRYTDTLRKVLRDVNNALSAHELYSQRYDETLRAGRNLRRAYQLNDKLYQRGIISHLELIKERIKLDKLAIKLNEFKLEQFLAIINLYENLAAGYNYQPSVSVEIKKTTIKIVHVSNPP</sequence>
<dbReference type="EMBL" id="LN681225">
    <property type="protein sequence ID" value="CEK11570.1"/>
    <property type="molecule type" value="Genomic_DNA"/>
</dbReference>
<dbReference type="HOGENOM" id="CLU_012817_13_3_6"/>
<accession>A0A0A8URV2</accession>
<gene>
    <name evidence="2" type="ORF">LHA_2564</name>
</gene>
<dbReference type="KEGG" id="lha:LHA_2564"/>
<dbReference type="PATRIC" id="fig|449.7.peg.1050"/>
<evidence type="ECO:0000256" key="1">
    <source>
        <dbReference type="ARBA" id="ARBA00007613"/>
    </source>
</evidence>
<reference evidence="3" key="1">
    <citation type="submission" date="2014-09" db="EMBL/GenBank/DDBJ databases">
        <authorList>
            <person name="Gomez-Valero L."/>
        </authorList>
    </citation>
    <scope>NUCLEOTIDE SEQUENCE [LARGE SCALE GENOMIC DNA]</scope>
    <source>
        <strain evidence="3">ATCC35250</strain>
    </source>
</reference>
<dbReference type="RefSeq" id="WP_231861911.1">
    <property type="nucleotide sequence ID" value="NZ_LN681225.1"/>
</dbReference>
<dbReference type="Pfam" id="PF02321">
    <property type="entry name" value="OEP"/>
    <property type="match status" value="2"/>
</dbReference>
<dbReference type="Proteomes" id="UP000032803">
    <property type="component" value="Chromosome I"/>
</dbReference>
<dbReference type="AlphaFoldDB" id="A0A0A8URV2"/>
<dbReference type="InterPro" id="IPR010131">
    <property type="entry name" value="MdtP/NodT-like"/>
</dbReference>
<dbReference type="PANTHER" id="PTHR30203">
    <property type="entry name" value="OUTER MEMBRANE CATION EFFLUX PROTEIN"/>
    <property type="match status" value="1"/>
</dbReference>
<keyword evidence="3" id="KW-1185">Reference proteome</keyword>
<dbReference type="PANTHER" id="PTHR30203:SF33">
    <property type="entry name" value="BLR4455 PROTEIN"/>
    <property type="match status" value="1"/>
</dbReference>
<comment type="similarity">
    <text evidence="1">Belongs to the outer membrane factor (OMF) (TC 1.B.17) family.</text>
</comment>
<organism evidence="2 3">
    <name type="scientific">Legionella hackeliae</name>
    <dbReference type="NCBI Taxonomy" id="449"/>
    <lineage>
        <taxon>Bacteria</taxon>
        <taxon>Pseudomonadati</taxon>
        <taxon>Pseudomonadota</taxon>
        <taxon>Gammaproteobacteria</taxon>
        <taxon>Legionellales</taxon>
        <taxon>Legionellaceae</taxon>
        <taxon>Legionella</taxon>
    </lineage>
</organism>